<protein>
    <recommendedName>
        <fullName evidence="2">DUF4440 domain-containing protein</fullName>
    </recommendedName>
</protein>
<dbReference type="InterPro" id="IPR032710">
    <property type="entry name" value="NTF2-like_dom_sf"/>
</dbReference>
<dbReference type="Proteomes" id="UP001501310">
    <property type="component" value="Unassembled WGS sequence"/>
</dbReference>
<keyword evidence="4" id="KW-1185">Reference proteome</keyword>
<sequence length="239" mass="26616">MRRVVASLYVLLLITLPAGSRADPPGRVGREEVKIASLQRVWQKAYTDGDEPTVRRLVSDKFVLTNTAGVILDRSNAVSHYGTEREKAELVFEDQQVVLYSATAVATAKVRERQPGNHEILLRATDTFVKQAGTWRVAASHWTRLPPEVVEIKLSEQAQERFVGEYRGPNGGLLKVARRGGRYVVTYPRAAPIEFVAVSDTTLVDPTSNVRWLFIGETGEAFRYVVVQNATGLIKLQRA</sequence>
<evidence type="ECO:0000259" key="2">
    <source>
        <dbReference type="Pfam" id="PF14534"/>
    </source>
</evidence>
<proteinExistence type="predicted"/>
<evidence type="ECO:0000256" key="1">
    <source>
        <dbReference type="SAM" id="SignalP"/>
    </source>
</evidence>
<dbReference type="SUPFAM" id="SSF54427">
    <property type="entry name" value="NTF2-like"/>
    <property type="match status" value="1"/>
</dbReference>
<comment type="caution">
    <text evidence="3">The sequence shown here is derived from an EMBL/GenBank/DDBJ whole genome shotgun (WGS) entry which is preliminary data.</text>
</comment>
<gene>
    <name evidence="3" type="ORF">GCM10022211_14220</name>
</gene>
<reference evidence="4" key="1">
    <citation type="journal article" date="2019" name="Int. J. Syst. Evol. Microbiol.">
        <title>The Global Catalogue of Microorganisms (GCM) 10K type strain sequencing project: providing services to taxonomists for standard genome sequencing and annotation.</title>
        <authorList>
            <consortium name="The Broad Institute Genomics Platform"/>
            <consortium name="The Broad Institute Genome Sequencing Center for Infectious Disease"/>
            <person name="Wu L."/>
            <person name="Ma J."/>
        </authorList>
    </citation>
    <scope>NUCLEOTIDE SEQUENCE [LARGE SCALE GENOMIC DNA]</scope>
    <source>
        <strain evidence="4">JCM 16603</strain>
    </source>
</reference>
<evidence type="ECO:0000313" key="3">
    <source>
        <dbReference type="EMBL" id="GAA4003634.1"/>
    </source>
</evidence>
<dbReference type="RefSeq" id="WP_344709477.1">
    <property type="nucleotide sequence ID" value="NZ_BAAAZD010000001.1"/>
</dbReference>
<feature type="signal peptide" evidence="1">
    <location>
        <begin position="1"/>
        <end position="22"/>
    </location>
</feature>
<dbReference type="Gene3D" id="3.10.450.50">
    <property type="match status" value="1"/>
</dbReference>
<dbReference type="InterPro" id="IPR027843">
    <property type="entry name" value="DUF4440"/>
</dbReference>
<evidence type="ECO:0000313" key="4">
    <source>
        <dbReference type="Proteomes" id="UP001501310"/>
    </source>
</evidence>
<dbReference type="EMBL" id="BAAAZD010000001">
    <property type="protein sequence ID" value="GAA4003634.1"/>
    <property type="molecule type" value="Genomic_DNA"/>
</dbReference>
<feature type="domain" description="DUF4440" evidence="2">
    <location>
        <begin position="35"/>
        <end position="137"/>
    </location>
</feature>
<organism evidence="3 4">
    <name type="scientific">Sphingomonas humi</name>
    <dbReference type="NCBI Taxonomy" id="335630"/>
    <lineage>
        <taxon>Bacteria</taxon>
        <taxon>Pseudomonadati</taxon>
        <taxon>Pseudomonadota</taxon>
        <taxon>Alphaproteobacteria</taxon>
        <taxon>Sphingomonadales</taxon>
        <taxon>Sphingomonadaceae</taxon>
        <taxon>Sphingomonas</taxon>
    </lineage>
</organism>
<feature type="chain" id="PRO_5045987388" description="DUF4440 domain-containing protein" evidence="1">
    <location>
        <begin position="23"/>
        <end position="239"/>
    </location>
</feature>
<accession>A0ABP7RXF0</accession>
<name>A0ABP7RXF0_9SPHN</name>
<keyword evidence="1" id="KW-0732">Signal</keyword>
<dbReference type="Pfam" id="PF14534">
    <property type="entry name" value="DUF4440"/>
    <property type="match status" value="1"/>
</dbReference>